<feature type="region of interest" description="Disordered" evidence="2">
    <location>
        <begin position="1"/>
        <end position="51"/>
    </location>
</feature>
<dbReference type="Pfam" id="PF07501">
    <property type="entry name" value="G5"/>
    <property type="match status" value="1"/>
</dbReference>
<reference evidence="5 6" key="1">
    <citation type="journal article" date="2016" name="Nat. Commun.">
        <title>Thousands of microbial genomes shed light on interconnected biogeochemical processes in an aquifer system.</title>
        <authorList>
            <person name="Anantharaman K."/>
            <person name="Brown C.T."/>
            <person name="Hug L.A."/>
            <person name="Sharon I."/>
            <person name="Castelle C.J."/>
            <person name="Probst A.J."/>
            <person name="Thomas B.C."/>
            <person name="Singh A."/>
            <person name="Wilkins M.J."/>
            <person name="Karaoz U."/>
            <person name="Brodie E.L."/>
            <person name="Williams K.H."/>
            <person name="Hubbard S.S."/>
            <person name="Banfield J.F."/>
        </authorList>
    </citation>
    <scope>NUCLEOTIDE SEQUENCE [LARGE SCALE GENOMIC DNA]</scope>
</reference>
<evidence type="ECO:0000256" key="1">
    <source>
        <dbReference type="ARBA" id="ARBA00022729"/>
    </source>
</evidence>
<evidence type="ECO:0000256" key="3">
    <source>
        <dbReference type="SAM" id="Phobius"/>
    </source>
</evidence>
<evidence type="ECO:0000256" key="2">
    <source>
        <dbReference type="SAM" id="MobiDB-lite"/>
    </source>
</evidence>
<name>A0A1F7WKJ6_9BACT</name>
<keyword evidence="3" id="KW-0472">Membrane</keyword>
<dbReference type="InterPro" id="IPR007391">
    <property type="entry name" value="Vancomycin_resist_VanW"/>
</dbReference>
<dbReference type="PROSITE" id="PS51109">
    <property type="entry name" value="G5"/>
    <property type="match status" value="1"/>
</dbReference>
<gene>
    <name evidence="5" type="ORF">A2008_13195</name>
</gene>
<dbReference type="InterPro" id="IPR011098">
    <property type="entry name" value="G5_dom"/>
</dbReference>
<dbReference type="SMART" id="SM01208">
    <property type="entry name" value="G5"/>
    <property type="match status" value="1"/>
</dbReference>
<dbReference type="Gene3D" id="2.20.230.10">
    <property type="entry name" value="Resuscitation-promoting factor rpfb"/>
    <property type="match status" value="1"/>
</dbReference>
<keyword evidence="3" id="KW-0812">Transmembrane</keyword>
<dbReference type="Pfam" id="PF12229">
    <property type="entry name" value="PG_binding_4"/>
    <property type="match status" value="1"/>
</dbReference>
<dbReference type="PANTHER" id="PTHR35788">
    <property type="entry name" value="EXPORTED PROTEIN-RELATED"/>
    <property type="match status" value="1"/>
</dbReference>
<feature type="domain" description="G5" evidence="4">
    <location>
        <begin position="455"/>
        <end position="534"/>
    </location>
</feature>
<dbReference type="EMBL" id="MGFH01000170">
    <property type="protein sequence ID" value="OGM03373.1"/>
    <property type="molecule type" value="Genomic_DNA"/>
</dbReference>
<dbReference type="Proteomes" id="UP000178735">
    <property type="component" value="Unassembled WGS sequence"/>
</dbReference>
<evidence type="ECO:0000313" key="5">
    <source>
        <dbReference type="EMBL" id="OGM03373.1"/>
    </source>
</evidence>
<evidence type="ECO:0000259" key="4">
    <source>
        <dbReference type="PROSITE" id="PS51109"/>
    </source>
</evidence>
<dbReference type="STRING" id="1817813.A2008_13195"/>
<organism evidence="5 6">
    <name type="scientific">Candidatus Wallbacteria bacterium GWC2_49_35</name>
    <dbReference type="NCBI Taxonomy" id="1817813"/>
    <lineage>
        <taxon>Bacteria</taxon>
        <taxon>Candidatus Walliibacteriota</taxon>
    </lineage>
</organism>
<keyword evidence="1" id="KW-0732">Signal</keyword>
<accession>A0A1F7WKJ6</accession>
<protein>
    <recommendedName>
        <fullName evidence="4">G5 domain-containing protein</fullName>
    </recommendedName>
</protein>
<dbReference type="InterPro" id="IPR052913">
    <property type="entry name" value="Glycopeptide_resist_protein"/>
</dbReference>
<dbReference type="InterPro" id="IPR022029">
    <property type="entry name" value="YoaR-like_PG-bd"/>
</dbReference>
<feature type="transmembrane region" description="Helical" evidence="3">
    <location>
        <begin position="79"/>
        <end position="99"/>
    </location>
</feature>
<dbReference type="AlphaFoldDB" id="A0A1F7WKJ6"/>
<evidence type="ECO:0000313" key="6">
    <source>
        <dbReference type="Proteomes" id="UP000178735"/>
    </source>
</evidence>
<sequence>MIKVNKNGFDDEDELYNSGGGNNGRETSPSGGAGPGPGEGGDDPAGEGYAVTGGVRHYETAEDAGEEHEDHESAFKKTFVYLSYAIILATLVALCFFLYQVKVVLDDPCVPNNVFFLNENLGGTNYKSLDRVVIAIADKIGRRPIYLSAAGTDFVISPARDIDFKIDTGMICDQALKVGNQGNLFQRVKYKIRLKTGRMKVSLPCRYFFNRTKLETKCALIAERLNSSPKSATIVELGNGYKRIERDAPGVRVSPEDIYRQIKNELSELASSNFAAIAVEHEQIRPAVSLADKLSQLNSTELISRFETSYITDNPSASINAENAAAALDGLILKPLEVFSFNKFMGAVKYKNERDAAIFNSNRLGFFPDVSGGIGVFASALYNAVLTTRAEVLERFNHTNYDEKHAYCQPGRDAQVIFGSKDLKFMLSKNSAPLIILSEAQKGSLRFLVYGRKPAGETVVIETAEVNVSAPAEKRLKDYSMRKGEEKVEQEGLPGYEVKTVKIVSVNGEQNYRSVISTDIYASVPRVIRVGDSSDE</sequence>
<dbReference type="PANTHER" id="PTHR35788:SF1">
    <property type="entry name" value="EXPORTED PROTEIN"/>
    <property type="match status" value="1"/>
</dbReference>
<comment type="caution">
    <text evidence="5">The sequence shown here is derived from an EMBL/GenBank/DDBJ whole genome shotgun (WGS) entry which is preliminary data.</text>
</comment>
<keyword evidence="3" id="KW-1133">Transmembrane helix</keyword>
<dbReference type="Pfam" id="PF04294">
    <property type="entry name" value="VanW"/>
    <property type="match status" value="1"/>
</dbReference>
<proteinExistence type="predicted"/>